<dbReference type="RefSeq" id="WP_208842835.1">
    <property type="nucleotide sequence ID" value="NZ_CP072133.1"/>
</dbReference>
<keyword evidence="1" id="KW-0472">Membrane</keyword>
<dbReference type="AlphaFoldDB" id="A0A975DGL6"/>
<protein>
    <submittedName>
        <fullName evidence="2">Uncharacterized protein</fullName>
    </submittedName>
</protein>
<gene>
    <name evidence="2" type="ORF">J5O05_15530</name>
</gene>
<evidence type="ECO:0000313" key="2">
    <source>
        <dbReference type="EMBL" id="QTH71194.1"/>
    </source>
</evidence>
<dbReference type="Proteomes" id="UP000664904">
    <property type="component" value="Chromosome"/>
</dbReference>
<dbReference type="EMBL" id="CP072133">
    <property type="protein sequence ID" value="QTH71194.1"/>
    <property type="molecule type" value="Genomic_DNA"/>
</dbReference>
<keyword evidence="3" id="KW-1185">Reference proteome</keyword>
<dbReference type="KEGG" id="pxi:J5O05_15530"/>
<keyword evidence="1" id="KW-0812">Transmembrane</keyword>
<proteinExistence type="predicted"/>
<feature type="transmembrane region" description="Helical" evidence="1">
    <location>
        <begin position="12"/>
        <end position="31"/>
    </location>
</feature>
<name>A0A975DGL6_9GAMM</name>
<feature type="transmembrane region" description="Helical" evidence="1">
    <location>
        <begin position="62"/>
        <end position="80"/>
    </location>
</feature>
<sequence>MEQKIGSGIIRKSPMGLVILTFIAAGLFAYSADSWPVGLQGVGFGGLSALMLLGYWHGKGGVWFILSLLMPLVHIVFAQIPSVVALVFAVVGFFFGFALLLAGTALLQKGKN</sequence>
<feature type="transmembrane region" description="Helical" evidence="1">
    <location>
        <begin position="86"/>
        <end position="107"/>
    </location>
</feature>
<evidence type="ECO:0000256" key="1">
    <source>
        <dbReference type="SAM" id="Phobius"/>
    </source>
</evidence>
<feature type="transmembrane region" description="Helical" evidence="1">
    <location>
        <begin position="37"/>
        <end position="55"/>
    </location>
</feature>
<evidence type="ECO:0000313" key="3">
    <source>
        <dbReference type="Proteomes" id="UP000664904"/>
    </source>
</evidence>
<keyword evidence="1" id="KW-1133">Transmembrane helix</keyword>
<reference evidence="2" key="1">
    <citation type="submission" date="2021-03" db="EMBL/GenBank/DDBJ databases">
        <title>Complete Genome of Pseudoalteromonas xiamenensis STKMTI.2, a new potential marine bacterium producing anti-Vibrio compounds.</title>
        <authorList>
            <person name="Handayani D.P."/>
            <person name="Isnansetyo A."/>
            <person name="Istiqomah I."/>
            <person name="Jumina J."/>
        </authorList>
    </citation>
    <scope>NUCLEOTIDE SEQUENCE</scope>
    <source>
        <strain evidence="2">STKMTI.2</strain>
    </source>
</reference>
<accession>A0A975DGL6</accession>
<organism evidence="2 3">
    <name type="scientific">Pseudoalteromonas xiamenensis</name>
    <dbReference type="NCBI Taxonomy" id="882626"/>
    <lineage>
        <taxon>Bacteria</taxon>
        <taxon>Pseudomonadati</taxon>
        <taxon>Pseudomonadota</taxon>
        <taxon>Gammaproteobacteria</taxon>
        <taxon>Alteromonadales</taxon>
        <taxon>Pseudoalteromonadaceae</taxon>
        <taxon>Pseudoalteromonas</taxon>
    </lineage>
</organism>